<keyword evidence="2" id="KW-1133">Transmembrane helix</keyword>
<feature type="compositionally biased region" description="Basic and acidic residues" evidence="1">
    <location>
        <begin position="41"/>
        <end position="54"/>
    </location>
</feature>
<accession>A0A839EE08</accession>
<dbReference type="EMBL" id="JACGXN010000002">
    <property type="protein sequence ID" value="MBA8878303.1"/>
    <property type="molecule type" value="Genomic_DNA"/>
</dbReference>
<evidence type="ECO:0000313" key="3">
    <source>
        <dbReference type="EMBL" id="MBA8878303.1"/>
    </source>
</evidence>
<keyword evidence="2" id="KW-0812">Transmembrane</keyword>
<gene>
    <name evidence="3" type="ORF">FHW16_002015</name>
</gene>
<proteinExistence type="predicted"/>
<feature type="transmembrane region" description="Helical" evidence="2">
    <location>
        <begin position="6"/>
        <end position="27"/>
    </location>
</feature>
<sequence>MEDILWVFALVGGPILLGAVIAVAMQLRSERPPGWQMRNRVSSDRYPNSDDSMR</sequence>
<dbReference type="Proteomes" id="UP000549052">
    <property type="component" value="Unassembled WGS sequence"/>
</dbReference>
<feature type="region of interest" description="Disordered" evidence="1">
    <location>
        <begin position="34"/>
        <end position="54"/>
    </location>
</feature>
<reference evidence="3 4" key="1">
    <citation type="submission" date="2020-07" db="EMBL/GenBank/DDBJ databases">
        <title>Genomic Encyclopedia of Type Strains, Phase IV (KMG-V): Genome sequencing to study the core and pangenomes of soil and plant-associated prokaryotes.</title>
        <authorList>
            <person name="Whitman W."/>
        </authorList>
    </citation>
    <scope>NUCLEOTIDE SEQUENCE [LARGE SCALE GENOMIC DNA]</scope>
    <source>
        <strain evidence="3 4">AN3</strain>
    </source>
</reference>
<name>A0A839EE08_9HYPH</name>
<keyword evidence="2" id="KW-0472">Membrane</keyword>
<comment type="caution">
    <text evidence="3">The sequence shown here is derived from an EMBL/GenBank/DDBJ whole genome shotgun (WGS) entry which is preliminary data.</text>
</comment>
<protein>
    <submittedName>
        <fullName evidence="3">Uncharacterized protein</fullName>
    </submittedName>
</protein>
<evidence type="ECO:0000313" key="4">
    <source>
        <dbReference type="Proteomes" id="UP000549052"/>
    </source>
</evidence>
<keyword evidence="4" id="KW-1185">Reference proteome</keyword>
<evidence type="ECO:0000256" key="1">
    <source>
        <dbReference type="SAM" id="MobiDB-lite"/>
    </source>
</evidence>
<dbReference type="AlphaFoldDB" id="A0A839EE08"/>
<organism evidence="3 4">
    <name type="scientific">Phyllobacterium myrsinacearum</name>
    <dbReference type="NCBI Taxonomy" id="28101"/>
    <lineage>
        <taxon>Bacteria</taxon>
        <taxon>Pseudomonadati</taxon>
        <taxon>Pseudomonadota</taxon>
        <taxon>Alphaproteobacteria</taxon>
        <taxon>Hyphomicrobiales</taxon>
        <taxon>Phyllobacteriaceae</taxon>
        <taxon>Phyllobacterium</taxon>
    </lineage>
</organism>
<evidence type="ECO:0000256" key="2">
    <source>
        <dbReference type="SAM" id="Phobius"/>
    </source>
</evidence>